<dbReference type="Gene3D" id="3.40.50.720">
    <property type="entry name" value="NAD(P)-binding Rossmann-like Domain"/>
    <property type="match status" value="1"/>
</dbReference>
<evidence type="ECO:0000256" key="2">
    <source>
        <dbReference type="ARBA" id="ARBA00023002"/>
    </source>
</evidence>
<dbReference type="HOGENOM" id="CLU_010194_1_2_1"/>
<dbReference type="InterPro" id="IPR036291">
    <property type="entry name" value="NAD(P)-bd_dom_sf"/>
</dbReference>
<dbReference type="AlphaFoldDB" id="A0A0D2I8N9"/>
<keyword evidence="2" id="KW-0560">Oxidoreductase</keyword>
<dbReference type="STRING" id="1442369.A0A0D2I8N9"/>
<keyword evidence="5" id="KW-1185">Reference proteome</keyword>
<feature type="region of interest" description="Disordered" evidence="3">
    <location>
        <begin position="1"/>
        <end position="24"/>
    </location>
</feature>
<organism evidence="4 5">
    <name type="scientific">Rhinocladiella mackenziei CBS 650.93</name>
    <dbReference type="NCBI Taxonomy" id="1442369"/>
    <lineage>
        <taxon>Eukaryota</taxon>
        <taxon>Fungi</taxon>
        <taxon>Dikarya</taxon>
        <taxon>Ascomycota</taxon>
        <taxon>Pezizomycotina</taxon>
        <taxon>Eurotiomycetes</taxon>
        <taxon>Chaetothyriomycetidae</taxon>
        <taxon>Chaetothyriales</taxon>
        <taxon>Herpotrichiellaceae</taxon>
        <taxon>Rhinocladiella</taxon>
    </lineage>
</organism>
<dbReference type="PANTHER" id="PTHR24321">
    <property type="entry name" value="DEHYDROGENASES, SHORT CHAIN"/>
    <property type="match status" value="1"/>
</dbReference>
<evidence type="ECO:0000256" key="1">
    <source>
        <dbReference type="ARBA" id="ARBA00006484"/>
    </source>
</evidence>
<dbReference type="GO" id="GO:0016491">
    <property type="term" value="F:oxidoreductase activity"/>
    <property type="evidence" value="ECO:0007669"/>
    <property type="project" value="UniProtKB-KW"/>
</dbReference>
<protein>
    <submittedName>
        <fullName evidence="4">Uncharacterized protein</fullName>
    </submittedName>
</protein>
<feature type="compositionally biased region" description="Basic and acidic residues" evidence="3">
    <location>
        <begin position="1"/>
        <end position="10"/>
    </location>
</feature>
<dbReference type="Pfam" id="PF13561">
    <property type="entry name" value="adh_short_C2"/>
    <property type="match status" value="1"/>
</dbReference>
<dbReference type="RefSeq" id="XP_013266722.1">
    <property type="nucleotide sequence ID" value="XM_013411268.1"/>
</dbReference>
<sequence>MQESLKEDPASRWQPQPCTPPNRSFKWFTGLGPRLKGKRILVAGGATGIGRATALRLAEEGATVVVGDFNEDGAKDTVQQIQARTQAKAKSIFFDYSNPSSIKELVHSAVDFLGGLDGLVNVGVLGAKAQELDKDISEMDPEAWSWILNGNLVGYAVAVQAALPHLMASGNGSSIVNTTSGSIWGAMPFMPAYQAAKAGVLSLTTYVAQYYAPKGVRSNRISPGPIPSDAVKTRTPQEWLDGVKETVPLRRWGEPDEIAALYVNGQTWSCCGGKYLRD</sequence>
<name>A0A0D2I8N9_9EURO</name>
<dbReference type="OrthoDB" id="47007at2759"/>
<dbReference type="PRINTS" id="PR00081">
    <property type="entry name" value="GDHRDH"/>
</dbReference>
<evidence type="ECO:0000256" key="3">
    <source>
        <dbReference type="SAM" id="MobiDB-lite"/>
    </source>
</evidence>
<gene>
    <name evidence="4" type="ORF">Z518_11324</name>
</gene>
<dbReference type="SUPFAM" id="SSF51735">
    <property type="entry name" value="NAD(P)-binding Rossmann-fold domains"/>
    <property type="match status" value="1"/>
</dbReference>
<dbReference type="Proteomes" id="UP000053617">
    <property type="component" value="Unassembled WGS sequence"/>
</dbReference>
<dbReference type="CDD" id="cd05233">
    <property type="entry name" value="SDR_c"/>
    <property type="match status" value="1"/>
</dbReference>
<dbReference type="EMBL" id="KN847486">
    <property type="protein sequence ID" value="KIW99585.1"/>
    <property type="molecule type" value="Genomic_DNA"/>
</dbReference>
<dbReference type="InterPro" id="IPR002347">
    <property type="entry name" value="SDR_fam"/>
</dbReference>
<comment type="similarity">
    <text evidence="1">Belongs to the short-chain dehydrogenases/reductases (SDR) family.</text>
</comment>
<dbReference type="VEuPathDB" id="FungiDB:Z518_11324"/>
<dbReference type="PANTHER" id="PTHR24321:SF8">
    <property type="entry name" value="ESTRADIOL 17-BETA-DEHYDROGENASE 8-RELATED"/>
    <property type="match status" value="1"/>
</dbReference>
<evidence type="ECO:0000313" key="4">
    <source>
        <dbReference type="EMBL" id="KIW99585.1"/>
    </source>
</evidence>
<proteinExistence type="inferred from homology"/>
<dbReference type="GeneID" id="25299395"/>
<evidence type="ECO:0000313" key="5">
    <source>
        <dbReference type="Proteomes" id="UP000053617"/>
    </source>
</evidence>
<accession>A0A0D2I8N9</accession>
<reference evidence="4 5" key="1">
    <citation type="submission" date="2015-01" db="EMBL/GenBank/DDBJ databases">
        <title>The Genome Sequence of Rhinocladiella mackenzie CBS 650.93.</title>
        <authorList>
            <consortium name="The Broad Institute Genomics Platform"/>
            <person name="Cuomo C."/>
            <person name="de Hoog S."/>
            <person name="Gorbushina A."/>
            <person name="Stielow B."/>
            <person name="Teixiera M."/>
            <person name="Abouelleil A."/>
            <person name="Chapman S.B."/>
            <person name="Priest M."/>
            <person name="Young S.K."/>
            <person name="Wortman J."/>
            <person name="Nusbaum C."/>
            <person name="Birren B."/>
        </authorList>
    </citation>
    <scope>NUCLEOTIDE SEQUENCE [LARGE SCALE GENOMIC DNA]</scope>
    <source>
        <strain evidence="4 5">CBS 650.93</strain>
    </source>
</reference>